<dbReference type="CDD" id="cd02894">
    <property type="entry name" value="GGTase-II"/>
    <property type="match status" value="1"/>
</dbReference>
<evidence type="ECO:0000259" key="9">
    <source>
        <dbReference type="Pfam" id="PF00432"/>
    </source>
</evidence>
<comment type="cofactor">
    <cofactor evidence="8">
        <name>Zn(2+)</name>
        <dbReference type="ChEBI" id="CHEBI:29105"/>
    </cofactor>
    <text evidence="8">Binds 1 zinc ion per subunit.</text>
</comment>
<dbReference type="GO" id="GO:0046872">
    <property type="term" value="F:metal ion binding"/>
    <property type="evidence" value="ECO:0007669"/>
    <property type="project" value="UniProtKB-KW"/>
</dbReference>
<evidence type="ECO:0000256" key="7">
    <source>
        <dbReference type="ARBA" id="ARBA00047658"/>
    </source>
</evidence>
<organism evidence="10 11">
    <name type="scientific">Metarhizium album (strain ARSEF 1941)</name>
    <dbReference type="NCBI Taxonomy" id="1081103"/>
    <lineage>
        <taxon>Eukaryota</taxon>
        <taxon>Fungi</taxon>
        <taxon>Dikarya</taxon>
        <taxon>Ascomycota</taxon>
        <taxon>Pezizomycotina</taxon>
        <taxon>Sordariomycetes</taxon>
        <taxon>Hypocreomycetidae</taxon>
        <taxon>Hypocreales</taxon>
        <taxon>Clavicipitaceae</taxon>
        <taxon>Metarhizium</taxon>
    </lineage>
</organism>
<evidence type="ECO:0000313" key="10">
    <source>
        <dbReference type="EMBL" id="KHN96335.1"/>
    </source>
</evidence>
<dbReference type="GO" id="GO:0004663">
    <property type="term" value="F:Rab geranylgeranyltransferase activity"/>
    <property type="evidence" value="ECO:0007669"/>
    <property type="project" value="UniProtKB-UniRule"/>
</dbReference>
<reference evidence="10 11" key="1">
    <citation type="journal article" date="2014" name="Proc. Natl. Acad. Sci. U.S.A.">
        <title>Trajectory and genomic determinants of fungal-pathogen speciation and host adaptation.</title>
        <authorList>
            <person name="Hu X."/>
            <person name="Xiao G."/>
            <person name="Zheng P."/>
            <person name="Shang Y."/>
            <person name="Su Y."/>
            <person name="Zhang X."/>
            <person name="Liu X."/>
            <person name="Zhan S."/>
            <person name="St Leger R.J."/>
            <person name="Wang C."/>
        </authorList>
    </citation>
    <scope>NUCLEOTIDE SEQUENCE [LARGE SCALE GENOMIC DNA]</scope>
    <source>
        <strain evidence="10 11">ARSEF 1941</strain>
    </source>
</reference>
<dbReference type="InterPro" id="IPR026873">
    <property type="entry name" value="Ptb1"/>
</dbReference>
<keyword evidence="2 8" id="KW-0637">Prenyltransferase</keyword>
<dbReference type="GO" id="GO:0005968">
    <property type="term" value="C:Rab-protein geranylgeranyltransferase complex"/>
    <property type="evidence" value="ECO:0007669"/>
    <property type="project" value="UniProtKB-UniRule"/>
</dbReference>
<dbReference type="RefSeq" id="XP_040677401.1">
    <property type="nucleotide sequence ID" value="XM_040824719.1"/>
</dbReference>
<evidence type="ECO:0000256" key="1">
    <source>
        <dbReference type="ARBA" id="ARBA00010497"/>
    </source>
</evidence>
<feature type="domain" description="Prenyltransferase alpha-alpha toroid" evidence="9">
    <location>
        <begin position="13"/>
        <end position="93"/>
    </location>
</feature>
<gene>
    <name evidence="10" type="ORF">MAM_05921</name>
</gene>
<evidence type="ECO:0000256" key="4">
    <source>
        <dbReference type="ARBA" id="ARBA00022723"/>
    </source>
</evidence>
<sequence length="306" mass="33155">MVKGGATTDSPALAVHAHVKYVQSLDTKKDELDYWLTEHLRLNGVYWGLTALHLLGRPDALSRQETVDFVFSCQHENGGFGAAPGHDAHMLSTGRGATDIADLQDPNTGSFYGDEWGEDDTRFLYGALNALSLLGALSRINLDKAVSHVQSCANFDGGYGAKPGAESHSGQILTCLAALSIANRLDVVDEEKLGGWLSERQTPSGGFNGRPEKKEDVCYSWWVLASLAILKRTHWIDRDALIAFILSSQDSENGGLSDRPGDMVDVWHTCFGLAGLSLMQYPGMVPVNPVYCMPEAIVAKCVGSNR</sequence>
<dbReference type="InterPro" id="IPR008930">
    <property type="entry name" value="Terpenoid_cyclase/PrenylTrfase"/>
</dbReference>
<dbReference type="AlphaFoldDB" id="A0A0B2WTU1"/>
<comment type="similarity">
    <text evidence="1 8">Belongs to the protein prenyltransferase subunit beta family.</text>
</comment>
<comment type="caution">
    <text evidence="10">The sequence shown here is derived from an EMBL/GenBank/DDBJ whole genome shotgun (WGS) entry which is preliminary data.</text>
</comment>
<dbReference type="GeneID" id="63740376"/>
<dbReference type="STRING" id="1081103.A0A0B2WTU1"/>
<accession>A0A0B2WTU1</accession>
<dbReference type="EMBL" id="AZHE01000016">
    <property type="protein sequence ID" value="KHN96335.1"/>
    <property type="molecule type" value="Genomic_DNA"/>
</dbReference>
<evidence type="ECO:0000313" key="11">
    <source>
        <dbReference type="Proteomes" id="UP000030816"/>
    </source>
</evidence>
<evidence type="ECO:0000256" key="8">
    <source>
        <dbReference type="RuleBase" id="RU365076"/>
    </source>
</evidence>
<feature type="domain" description="Prenyltransferase alpha-alpha toroid" evidence="9">
    <location>
        <begin position="100"/>
        <end position="293"/>
    </location>
</feature>
<comment type="catalytic activity">
    <reaction evidence="7 8">
        <text>geranylgeranyl diphosphate + L-cysteinyl-[protein] = S-geranylgeranyl-L-cysteinyl-[protein] + diphosphate</text>
        <dbReference type="Rhea" id="RHEA:21240"/>
        <dbReference type="Rhea" id="RHEA-COMP:10131"/>
        <dbReference type="Rhea" id="RHEA-COMP:11537"/>
        <dbReference type="ChEBI" id="CHEBI:29950"/>
        <dbReference type="ChEBI" id="CHEBI:33019"/>
        <dbReference type="ChEBI" id="CHEBI:57533"/>
        <dbReference type="ChEBI" id="CHEBI:86021"/>
        <dbReference type="EC" id="2.5.1.60"/>
    </reaction>
</comment>
<dbReference type="Gene3D" id="1.50.10.20">
    <property type="match status" value="1"/>
</dbReference>
<dbReference type="PANTHER" id="PTHR11774:SF11">
    <property type="entry name" value="GERANYLGERANYL TRANSFERASE TYPE-2 SUBUNIT BETA"/>
    <property type="match status" value="1"/>
</dbReference>
<dbReference type="SUPFAM" id="SSF48239">
    <property type="entry name" value="Terpenoid cyclases/Protein prenyltransferases"/>
    <property type="match status" value="1"/>
</dbReference>
<keyword evidence="3 8" id="KW-0808">Transferase</keyword>
<evidence type="ECO:0000256" key="6">
    <source>
        <dbReference type="ARBA" id="ARBA00022833"/>
    </source>
</evidence>
<evidence type="ECO:0000256" key="5">
    <source>
        <dbReference type="ARBA" id="ARBA00022737"/>
    </source>
</evidence>
<dbReference type="InterPro" id="IPR045089">
    <property type="entry name" value="PGGT1B-like"/>
</dbReference>
<dbReference type="Proteomes" id="UP000030816">
    <property type="component" value="Unassembled WGS sequence"/>
</dbReference>
<dbReference type="Pfam" id="PF00432">
    <property type="entry name" value="Prenyltrans"/>
    <property type="match status" value="2"/>
</dbReference>
<keyword evidence="5" id="KW-0677">Repeat</keyword>
<dbReference type="PANTHER" id="PTHR11774">
    <property type="entry name" value="GERANYLGERANYL TRANSFERASE TYPE BETA SUBUNIT"/>
    <property type="match status" value="1"/>
</dbReference>
<evidence type="ECO:0000256" key="2">
    <source>
        <dbReference type="ARBA" id="ARBA00022602"/>
    </source>
</evidence>
<protein>
    <recommendedName>
        <fullName evidence="8">Geranylgeranyl transferase type-2 subunit beta</fullName>
        <ecNumber evidence="8">2.5.1.60</ecNumber>
    </recommendedName>
</protein>
<evidence type="ECO:0000256" key="3">
    <source>
        <dbReference type="ARBA" id="ARBA00022679"/>
    </source>
</evidence>
<dbReference type="InterPro" id="IPR001330">
    <property type="entry name" value="Prenyltrans"/>
</dbReference>
<name>A0A0B2WTU1_METAS</name>
<keyword evidence="4 8" id="KW-0479">Metal-binding</keyword>
<keyword evidence="11" id="KW-1185">Reference proteome</keyword>
<dbReference type="HOGENOM" id="CLU_028946_3_0_1"/>
<keyword evidence="6 8" id="KW-0862">Zinc</keyword>
<comment type="function">
    <text evidence="8">Catalyzes the transfer of a geranylgeranyl moiety from geranylgeranyl diphosphate to both cysteines of proteins with the C-terminal sequence -XXCC, -XCXC and -CCXX.</text>
</comment>
<proteinExistence type="inferred from homology"/>
<dbReference type="OrthoDB" id="5428259at2759"/>
<dbReference type="EC" id="2.5.1.60" evidence="8"/>